<organism evidence="2 3">
    <name type="scientific">Noviherbaspirillum pedocola</name>
    <dbReference type="NCBI Taxonomy" id="2801341"/>
    <lineage>
        <taxon>Bacteria</taxon>
        <taxon>Pseudomonadati</taxon>
        <taxon>Pseudomonadota</taxon>
        <taxon>Betaproteobacteria</taxon>
        <taxon>Burkholderiales</taxon>
        <taxon>Oxalobacteraceae</taxon>
        <taxon>Noviherbaspirillum</taxon>
    </lineage>
</organism>
<protein>
    <submittedName>
        <fullName evidence="2">DUF2269 domain-containing protein</fullName>
    </submittedName>
</protein>
<feature type="transmembrane region" description="Helical" evidence="1">
    <location>
        <begin position="43"/>
        <end position="61"/>
    </location>
</feature>
<gene>
    <name evidence="2" type="ORF">JJB74_29830</name>
</gene>
<keyword evidence="1" id="KW-0472">Membrane</keyword>
<feature type="transmembrane region" description="Helical" evidence="1">
    <location>
        <begin position="130"/>
        <end position="150"/>
    </location>
</feature>
<keyword evidence="1" id="KW-1133">Transmembrane helix</keyword>
<evidence type="ECO:0000256" key="1">
    <source>
        <dbReference type="SAM" id="Phobius"/>
    </source>
</evidence>
<reference evidence="2" key="1">
    <citation type="submission" date="2021-01" db="EMBL/GenBank/DDBJ databases">
        <title>Genome sequence of strain Noviherbaspirillum sp. DKR-6.</title>
        <authorList>
            <person name="Chaudhary D.K."/>
        </authorList>
    </citation>
    <scope>NUCLEOTIDE SEQUENCE</scope>
    <source>
        <strain evidence="2">DKR-6</strain>
    </source>
</reference>
<proteinExistence type="predicted"/>
<evidence type="ECO:0000313" key="3">
    <source>
        <dbReference type="Proteomes" id="UP000622890"/>
    </source>
</evidence>
<dbReference type="Pfam" id="PF10027">
    <property type="entry name" value="DUF2269"/>
    <property type="match status" value="1"/>
</dbReference>
<dbReference type="EMBL" id="JAEPBG010000028">
    <property type="protein sequence ID" value="MBK4738832.1"/>
    <property type="molecule type" value="Genomic_DNA"/>
</dbReference>
<name>A0A934SZX3_9BURK</name>
<feature type="transmembrane region" description="Helical" evidence="1">
    <location>
        <begin position="12"/>
        <end position="31"/>
    </location>
</feature>
<comment type="caution">
    <text evidence="2">The sequence shown here is derived from an EMBL/GenBank/DDBJ whole genome shotgun (WGS) entry which is preliminary data.</text>
</comment>
<keyword evidence="1" id="KW-0812">Transmembrane</keyword>
<feature type="transmembrane region" description="Helical" evidence="1">
    <location>
        <begin position="81"/>
        <end position="102"/>
    </location>
</feature>
<dbReference type="Proteomes" id="UP000622890">
    <property type="component" value="Unassembled WGS sequence"/>
</dbReference>
<dbReference type="RefSeq" id="WP_200598205.1">
    <property type="nucleotide sequence ID" value="NZ_JAEPBG010000028.1"/>
</dbReference>
<dbReference type="InterPro" id="IPR018729">
    <property type="entry name" value="DUF2269_transmembrane"/>
</dbReference>
<dbReference type="AlphaFoldDB" id="A0A934SZX3"/>
<sequence>MEYVIVKWLHILSSTLLFGTGIGSAFYMLVISLTRNVRAIASVVRFVVLADWLFTTPTILIQPLTGFYMMHLAGYPLTSRWILWTIVLYLIAGACWLPVVWLQIRMREYARAADAAGTELPAIYWRYLRIWVLLGIPAFLALMVVFYLMVAKPA</sequence>
<accession>A0A934SZX3</accession>
<keyword evidence="3" id="KW-1185">Reference proteome</keyword>
<evidence type="ECO:0000313" key="2">
    <source>
        <dbReference type="EMBL" id="MBK4738832.1"/>
    </source>
</evidence>